<dbReference type="AlphaFoldDB" id="A0A8J2P6A8"/>
<evidence type="ECO:0000256" key="1">
    <source>
        <dbReference type="ARBA" id="ARBA00004651"/>
    </source>
</evidence>
<reference evidence="7" key="1">
    <citation type="submission" date="2021-06" db="EMBL/GenBank/DDBJ databases">
        <authorList>
            <person name="Hodson N. C."/>
            <person name="Mongue J. A."/>
            <person name="Jaron S. K."/>
        </authorList>
    </citation>
    <scope>NUCLEOTIDE SEQUENCE</scope>
</reference>
<organism evidence="7 8">
    <name type="scientific">Allacma fusca</name>
    <dbReference type="NCBI Taxonomy" id="39272"/>
    <lineage>
        <taxon>Eukaryota</taxon>
        <taxon>Metazoa</taxon>
        <taxon>Ecdysozoa</taxon>
        <taxon>Arthropoda</taxon>
        <taxon>Hexapoda</taxon>
        <taxon>Collembola</taxon>
        <taxon>Symphypleona</taxon>
        <taxon>Sminthuridae</taxon>
        <taxon>Allacma</taxon>
    </lineage>
</organism>
<name>A0A8J2P6A8_9HEXA</name>
<evidence type="ECO:0000313" key="7">
    <source>
        <dbReference type="EMBL" id="CAG7732784.1"/>
    </source>
</evidence>
<comment type="caution">
    <text evidence="7">The sequence shown here is derived from an EMBL/GenBank/DDBJ whole genome shotgun (WGS) entry which is preliminary data.</text>
</comment>
<evidence type="ECO:0000313" key="8">
    <source>
        <dbReference type="Proteomes" id="UP000708208"/>
    </source>
</evidence>
<dbReference type="Pfam" id="PF08395">
    <property type="entry name" value="7tm_7"/>
    <property type="match status" value="1"/>
</dbReference>
<dbReference type="GO" id="GO:0005886">
    <property type="term" value="C:plasma membrane"/>
    <property type="evidence" value="ECO:0007669"/>
    <property type="project" value="UniProtKB-SubCell"/>
</dbReference>
<dbReference type="EMBL" id="CAJVCH010237398">
    <property type="protein sequence ID" value="CAG7732784.1"/>
    <property type="molecule type" value="Genomic_DNA"/>
</dbReference>
<dbReference type="Proteomes" id="UP000708208">
    <property type="component" value="Unassembled WGS sequence"/>
</dbReference>
<dbReference type="InterPro" id="IPR013604">
    <property type="entry name" value="7TM_chemorcpt"/>
</dbReference>
<accession>A0A8J2P6A8</accession>
<gene>
    <name evidence="7" type="ORF">AFUS01_LOCUS21272</name>
</gene>
<keyword evidence="4 6" id="KW-1133">Transmembrane helix</keyword>
<feature type="transmembrane region" description="Helical" evidence="6">
    <location>
        <begin position="74"/>
        <end position="92"/>
    </location>
</feature>
<keyword evidence="2" id="KW-1003">Cell membrane</keyword>
<keyword evidence="8" id="KW-1185">Reference proteome</keyword>
<evidence type="ECO:0000256" key="2">
    <source>
        <dbReference type="ARBA" id="ARBA00022475"/>
    </source>
</evidence>
<feature type="transmembrane region" description="Helical" evidence="6">
    <location>
        <begin position="45"/>
        <end position="68"/>
    </location>
</feature>
<dbReference type="GO" id="GO:0050909">
    <property type="term" value="P:sensory perception of taste"/>
    <property type="evidence" value="ECO:0007669"/>
    <property type="project" value="InterPro"/>
</dbReference>
<keyword evidence="3 6" id="KW-0812">Transmembrane</keyword>
<proteinExistence type="predicted"/>
<protein>
    <recommendedName>
        <fullName evidence="9">Gustatory receptor</fullName>
    </recommendedName>
</protein>
<feature type="transmembrane region" description="Helical" evidence="6">
    <location>
        <begin position="152"/>
        <end position="171"/>
    </location>
</feature>
<comment type="subcellular location">
    <subcellularLocation>
        <location evidence="1">Cell membrane</location>
        <topology evidence="1">Multi-pass membrane protein</topology>
    </subcellularLocation>
</comment>
<feature type="non-terminal residue" evidence="7">
    <location>
        <position position="1"/>
    </location>
</feature>
<evidence type="ECO:0000256" key="5">
    <source>
        <dbReference type="ARBA" id="ARBA00023136"/>
    </source>
</evidence>
<sequence length="176" mass="19975">IRTSIIYSMKRDRLTSQRVKSWRQLVHLIRVQAGFVGDLQKCHQLMLFIGSIILITGLTFLILTVTNVGETGRFFVIMQSSYVLLVAGRIYLKIYVANSISHEESLIARELILANIPKNEFSLQLEVKFLHDIIKQKPCLIKFGSYATLNKGLILGIGSQVVTYLIVLMQFSQSQT</sequence>
<dbReference type="OrthoDB" id="6625921at2759"/>
<keyword evidence="5 6" id="KW-0472">Membrane</keyword>
<evidence type="ECO:0000256" key="4">
    <source>
        <dbReference type="ARBA" id="ARBA00022989"/>
    </source>
</evidence>
<evidence type="ECO:0008006" key="9">
    <source>
        <dbReference type="Google" id="ProtNLM"/>
    </source>
</evidence>
<evidence type="ECO:0000256" key="6">
    <source>
        <dbReference type="SAM" id="Phobius"/>
    </source>
</evidence>
<evidence type="ECO:0000256" key="3">
    <source>
        <dbReference type="ARBA" id="ARBA00022692"/>
    </source>
</evidence>